<dbReference type="PANTHER" id="PTHR38445">
    <property type="entry name" value="HTH-TYPE TRANSCRIPTIONAL REPRESSOR YTRA"/>
    <property type="match status" value="1"/>
</dbReference>
<evidence type="ECO:0000313" key="5">
    <source>
        <dbReference type="EMBL" id="RRK10074.1"/>
    </source>
</evidence>
<dbReference type="Proteomes" id="UP000283633">
    <property type="component" value="Unassembled WGS sequence"/>
</dbReference>
<comment type="caution">
    <text evidence="5">The sequence shown here is derived from an EMBL/GenBank/DDBJ whole genome shotgun (WGS) entry which is preliminary data.</text>
</comment>
<dbReference type="Gene3D" id="1.10.10.10">
    <property type="entry name" value="Winged helix-like DNA-binding domain superfamily/Winged helix DNA-binding domain"/>
    <property type="match status" value="1"/>
</dbReference>
<dbReference type="PROSITE" id="PS50949">
    <property type="entry name" value="HTH_GNTR"/>
    <property type="match status" value="1"/>
</dbReference>
<feature type="domain" description="HTH gntR-type" evidence="4">
    <location>
        <begin position="7"/>
        <end position="75"/>
    </location>
</feature>
<dbReference type="GO" id="GO:0003700">
    <property type="term" value="F:DNA-binding transcription factor activity"/>
    <property type="evidence" value="ECO:0007669"/>
    <property type="project" value="InterPro"/>
</dbReference>
<dbReference type="CDD" id="cd07377">
    <property type="entry name" value="WHTH_GntR"/>
    <property type="match status" value="1"/>
</dbReference>
<dbReference type="Pfam" id="PF00392">
    <property type="entry name" value="GntR"/>
    <property type="match status" value="1"/>
</dbReference>
<evidence type="ECO:0000259" key="4">
    <source>
        <dbReference type="PROSITE" id="PS50949"/>
    </source>
</evidence>
<dbReference type="RefSeq" id="WP_125072659.1">
    <property type="nucleotide sequence ID" value="NZ_QWZQ01000030.1"/>
</dbReference>
<keyword evidence="1" id="KW-0805">Transcription regulation</keyword>
<dbReference type="EMBL" id="QWZQ01000030">
    <property type="protein sequence ID" value="RRK10074.1"/>
    <property type="molecule type" value="Genomic_DNA"/>
</dbReference>
<dbReference type="GO" id="GO:0003677">
    <property type="term" value="F:DNA binding"/>
    <property type="evidence" value="ECO:0007669"/>
    <property type="project" value="UniProtKB-KW"/>
</dbReference>
<dbReference type="InterPro" id="IPR036390">
    <property type="entry name" value="WH_DNA-bd_sf"/>
</dbReference>
<keyword evidence="6" id="KW-1185">Reference proteome</keyword>
<dbReference type="InterPro" id="IPR000524">
    <property type="entry name" value="Tscrpt_reg_HTH_GntR"/>
</dbReference>
<evidence type="ECO:0000256" key="3">
    <source>
        <dbReference type="ARBA" id="ARBA00023163"/>
    </source>
</evidence>
<proteinExistence type="predicted"/>
<gene>
    <name evidence="5" type="ORF">D1831_09300</name>
</gene>
<reference evidence="5 6" key="1">
    <citation type="submission" date="2018-08" db="EMBL/GenBank/DDBJ databases">
        <title>Genome Lactobacillus garii FI11369.</title>
        <authorList>
            <person name="Diaz M."/>
            <person name="Narbad A."/>
        </authorList>
    </citation>
    <scope>NUCLEOTIDE SEQUENCE [LARGE SCALE GENOMIC DNA]</scope>
    <source>
        <strain evidence="5 6">FI11369</strain>
    </source>
</reference>
<evidence type="ECO:0000313" key="6">
    <source>
        <dbReference type="Proteomes" id="UP000283633"/>
    </source>
</evidence>
<name>A0A426D640_9LACO</name>
<dbReference type="OrthoDB" id="362473at2"/>
<dbReference type="InterPro" id="IPR036388">
    <property type="entry name" value="WH-like_DNA-bd_sf"/>
</dbReference>
<evidence type="ECO:0000256" key="2">
    <source>
        <dbReference type="ARBA" id="ARBA00023125"/>
    </source>
</evidence>
<dbReference type="PANTHER" id="PTHR38445:SF6">
    <property type="entry name" value="GNTR-FAMILY TRANSCRIPTIONAL REGULATOR"/>
    <property type="match status" value="1"/>
</dbReference>
<dbReference type="SUPFAM" id="SSF46785">
    <property type="entry name" value="Winged helix' DNA-binding domain"/>
    <property type="match status" value="1"/>
</dbReference>
<accession>A0A426D640</accession>
<organism evidence="5 6">
    <name type="scientific">Lactiplantibacillus garii</name>
    <dbReference type="NCBI Taxonomy" id="2306423"/>
    <lineage>
        <taxon>Bacteria</taxon>
        <taxon>Bacillati</taxon>
        <taxon>Bacillota</taxon>
        <taxon>Bacilli</taxon>
        <taxon>Lactobacillales</taxon>
        <taxon>Lactobacillaceae</taxon>
        <taxon>Lactiplantibacillus</taxon>
    </lineage>
</organism>
<keyword evidence="2" id="KW-0238">DNA-binding</keyword>
<keyword evidence="3" id="KW-0804">Transcription</keyword>
<protein>
    <submittedName>
        <fullName evidence="5">GntR family transcriptional regulator</fullName>
    </submittedName>
</protein>
<dbReference type="AlphaFoldDB" id="A0A426D640"/>
<sequence length="129" mass="14574">MQFDDKVPIYLQIKRVIYQEMVTGQLKAGEQLPAVRQLALNLTVNVNTVQRALSEMITEGVLTSKRGKGNFVTEDQQRIGALKTQLVRAQLSSFYQALRALNLSDEEIITSVQHYVQRRGSQDDGHVND</sequence>
<evidence type="ECO:0000256" key="1">
    <source>
        <dbReference type="ARBA" id="ARBA00023015"/>
    </source>
</evidence>
<dbReference type="SMART" id="SM00345">
    <property type="entry name" value="HTH_GNTR"/>
    <property type="match status" value="1"/>
</dbReference>